<keyword evidence="1" id="KW-0812">Transmembrane</keyword>
<protein>
    <submittedName>
        <fullName evidence="2">HAE1 family hydrophobic/amphiphilic exporter-1</fullName>
    </submittedName>
</protein>
<dbReference type="Gene3D" id="3.30.70.1440">
    <property type="entry name" value="Multidrug efflux transporter AcrB pore domain"/>
    <property type="match status" value="1"/>
</dbReference>
<dbReference type="Gene3D" id="3.30.70.1430">
    <property type="entry name" value="Multidrug efflux transporter AcrB pore domain"/>
    <property type="match status" value="2"/>
</dbReference>
<proteinExistence type="predicted"/>
<dbReference type="PANTHER" id="PTHR32063">
    <property type="match status" value="1"/>
</dbReference>
<feature type="transmembrane region" description="Helical" evidence="1">
    <location>
        <begin position="880"/>
        <end position="900"/>
    </location>
</feature>
<dbReference type="RefSeq" id="WP_130452503.1">
    <property type="nucleotide sequence ID" value="NZ_QYAG01000004.1"/>
</dbReference>
<dbReference type="Proteomes" id="UP000291832">
    <property type="component" value="Unassembled WGS sequence"/>
</dbReference>
<dbReference type="EMBL" id="SHKI01000002">
    <property type="protein sequence ID" value="RZT68525.1"/>
    <property type="molecule type" value="Genomic_DNA"/>
</dbReference>
<dbReference type="SUPFAM" id="SSF82714">
    <property type="entry name" value="Multidrug efflux transporter AcrB TolC docking domain, DN and DC subdomains"/>
    <property type="match status" value="2"/>
</dbReference>
<dbReference type="Gene3D" id="1.20.1640.10">
    <property type="entry name" value="Multidrug efflux transporter AcrB transmembrane domain"/>
    <property type="match status" value="2"/>
</dbReference>
<evidence type="ECO:0000313" key="3">
    <source>
        <dbReference type="Proteomes" id="UP000291832"/>
    </source>
</evidence>
<dbReference type="PANTHER" id="PTHR32063:SF0">
    <property type="entry name" value="SWARMING MOTILITY PROTEIN SWRC"/>
    <property type="match status" value="1"/>
</dbReference>
<dbReference type="AlphaFoldDB" id="A0A4Q7U4C2"/>
<feature type="transmembrane region" description="Helical" evidence="1">
    <location>
        <begin position="531"/>
        <end position="551"/>
    </location>
</feature>
<feature type="transmembrane region" description="Helical" evidence="1">
    <location>
        <begin position="431"/>
        <end position="451"/>
    </location>
</feature>
<feature type="transmembrane region" description="Helical" evidence="1">
    <location>
        <begin position="12"/>
        <end position="31"/>
    </location>
</feature>
<dbReference type="Gene3D" id="3.30.70.1320">
    <property type="entry name" value="Multidrug efflux transporter AcrB pore domain like"/>
    <property type="match status" value="1"/>
</dbReference>
<feature type="transmembrane region" description="Helical" evidence="1">
    <location>
        <begin position="331"/>
        <end position="353"/>
    </location>
</feature>
<feature type="transmembrane region" description="Helical" evidence="1">
    <location>
        <begin position="952"/>
        <end position="972"/>
    </location>
</feature>
<name>A0A4Q7U4C2_9MICO</name>
<keyword evidence="3" id="KW-1185">Reference proteome</keyword>
<accession>A0A4Q7U4C2</accession>
<evidence type="ECO:0000256" key="1">
    <source>
        <dbReference type="SAM" id="Phobius"/>
    </source>
</evidence>
<dbReference type="PRINTS" id="PR00702">
    <property type="entry name" value="ACRIFLAVINRP"/>
</dbReference>
<feature type="transmembrane region" description="Helical" evidence="1">
    <location>
        <begin position="463"/>
        <end position="490"/>
    </location>
</feature>
<organism evidence="2 3">
    <name type="scientific">Leucobacter luti</name>
    <dbReference type="NCBI Taxonomy" id="340320"/>
    <lineage>
        <taxon>Bacteria</taxon>
        <taxon>Bacillati</taxon>
        <taxon>Actinomycetota</taxon>
        <taxon>Actinomycetes</taxon>
        <taxon>Micrococcales</taxon>
        <taxon>Microbacteriaceae</taxon>
        <taxon>Leucobacter</taxon>
    </lineage>
</organism>
<feature type="transmembrane region" description="Helical" evidence="1">
    <location>
        <begin position="984"/>
        <end position="1007"/>
    </location>
</feature>
<evidence type="ECO:0000313" key="2">
    <source>
        <dbReference type="EMBL" id="RZT68525.1"/>
    </source>
</evidence>
<feature type="transmembrane region" description="Helical" evidence="1">
    <location>
        <begin position="854"/>
        <end position="873"/>
    </location>
</feature>
<dbReference type="InterPro" id="IPR001036">
    <property type="entry name" value="Acrflvin-R"/>
</dbReference>
<dbReference type="InterPro" id="IPR027463">
    <property type="entry name" value="AcrB_DN_DC_subdom"/>
</dbReference>
<feature type="transmembrane region" description="Helical" evidence="1">
    <location>
        <begin position="906"/>
        <end position="931"/>
    </location>
</feature>
<dbReference type="GO" id="GO:0042910">
    <property type="term" value="F:xenobiotic transmembrane transporter activity"/>
    <property type="evidence" value="ECO:0007669"/>
    <property type="project" value="TreeGrafter"/>
</dbReference>
<dbReference type="SUPFAM" id="SSF82693">
    <property type="entry name" value="Multidrug efflux transporter AcrB pore domain, PN1, PN2, PC1 and PC2 subdomains"/>
    <property type="match status" value="2"/>
</dbReference>
<keyword evidence="1" id="KW-1133">Transmembrane helix</keyword>
<dbReference type="SUPFAM" id="SSF82866">
    <property type="entry name" value="Multidrug efflux transporter AcrB transmembrane domain"/>
    <property type="match status" value="2"/>
</dbReference>
<dbReference type="GO" id="GO:0005886">
    <property type="term" value="C:plasma membrane"/>
    <property type="evidence" value="ECO:0007669"/>
    <property type="project" value="TreeGrafter"/>
</dbReference>
<comment type="caution">
    <text evidence="2">The sequence shown here is derived from an EMBL/GenBank/DDBJ whole genome shotgun (WGS) entry which is preliminary data.</text>
</comment>
<keyword evidence="1" id="KW-0472">Membrane</keyword>
<dbReference type="OrthoDB" id="3306666at2"/>
<sequence length="1036" mass="106425">MHQPTRFSLANRALIALVTIMIAAFGVFSMTQLKQELIPAIELPQVQVVTVIPGSSPEVIDEQVSEPLSRALRDLEDVESVVATSSSGVSSLAVAYAYGTDAKEFTASLTGAIDGLSGTLPADADPSVTSISSSSMPVMFLTAASSGQSLAELSTHLDDAVVPKLEAISGVRAATVSGAETQRVTITPDPAQLAVHGLSAQQISQVLEANGMTLPLGSVSGDGVLMPIQGGEAIESLDALRALPLASTTQPGTIVSLGDVADVAVVTEEQTSITRTNGVEALSIMISATADADIVSVSAGVTEALAELGDEFPSVELTVLFDQAPFIEESISALATEGMLGLLFAVIVILVFLLSVRSTLVTAISIPLSVLVTFIGLNLGGSSLNMLTLGALTIAIGRVVDDSIVVIENIKRHLSYGEPKERAILTGVREVAGAITSSTLATVAVFVPIALVGGMVGELFSPFALTVTIAMLSSLLVALTIVPVLSYWFLKQPTTRVDPELVRAEAEQREHAGWLQRMYKPVLRGTLKKPVTTLVASALLLVLTVGMLPLLKVDFLGSTGQNSLSVTQTFPDGSDLETVSDGAVAVEQALLDIEGIDDVMLTAGSGGGLMAMLGGSGEASYLITTDPDADQTELQNTVRAAVSELDAPGEIAVTDSAAMSGFGGAVDVLVTAPSEAVLATAASEVLEAVQGTPLATEIVSDLAPAQPIVTVVVDRAAALQQGLTEMQVLGLVANTVSPQSIGEIGLDGKDLKIYLAGTDAPATVAELDEILLPGAAGFTPLSAVATIAEVTVPAAITRNDGDLTATISLTPAEGELGAVTASVQDALDGLALTDGAAAELGGLATQQTESFEQLGLAMLVAIAIVFVLLVMTFRSLIQPLILLVSIPFAATGAIALLLISGRPLGISALIGMLMLIGIVVTNAIVLIDLINQYRRQGQSVADAVHNGARQRLRPILMTAIATIFALIPMAIGVTGSSGFISQDLAIVVIGGLISSTVLTLVVVPVLYSLVEGRRERRAAGREQRAVAGVPAGAEAE</sequence>
<dbReference type="Gene3D" id="3.30.2090.10">
    <property type="entry name" value="Multidrug efflux transporter AcrB TolC docking domain, DN and DC subdomains"/>
    <property type="match status" value="2"/>
</dbReference>
<reference evidence="2 3" key="1">
    <citation type="journal article" date="2015" name="Stand. Genomic Sci.">
        <title>Genomic Encyclopedia of Bacterial and Archaeal Type Strains, Phase III: the genomes of soil and plant-associated and newly described type strains.</title>
        <authorList>
            <person name="Whitman W.B."/>
            <person name="Woyke T."/>
            <person name="Klenk H.P."/>
            <person name="Zhou Y."/>
            <person name="Lilburn T.G."/>
            <person name="Beck B.J."/>
            <person name="De Vos P."/>
            <person name="Vandamme P."/>
            <person name="Eisen J.A."/>
            <person name="Garrity G."/>
            <person name="Hugenholtz P."/>
            <person name="Kyrpides N.C."/>
        </authorList>
    </citation>
    <scope>NUCLEOTIDE SEQUENCE [LARGE SCALE GENOMIC DNA]</scope>
    <source>
        <strain evidence="2 3">RF6</strain>
    </source>
</reference>
<dbReference type="Pfam" id="PF00873">
    <property type="entry name" value="ACR_tran"/>
    <property type="match status" value="1"/>
</dbReference>
<gene>
    <name evidence="2" type="ORF">EV139_0250</name>
</gene>